<gene>
    <name evidence="1" type="ORF">SAMN04488098_101737</name>
</gene>
<proteinExistence type="predicted"/>
<evidence type="ECO:0000313" key="2">
    <source>
        <dbReference type="Proteomes" id="UP000199433"/>
    </source>
</evidence>
<dbReference type="AlphaFoldDB" id="A0A1G9A1N7"/>
<dbReference type="Proteomes" id="UP000199433">
    <property type="component" value="Unassembled WGS sequence"/>
</dbReference>
<reference evidence="2" key="1">
    <citation type="submission" date="2016-10" db="EMBL/GenBank/DDBJ databases">
        <authorList>
            <person name="Varghese N."/>
            <person name="Submissions S."/>
        </authorList>
    </citation>
    <scope>NUCLEOTIDE SEQUENCE [LARGE SCALE GENOMIC DNA]</scope>
    <source>
        <strain evidence="2">DSM 19181</strain>
    </source>
</reference>
<evidence type="ECO:0000313" key="1">
    <source>
        <dbReference type="EMBL" id="SDK21107.1"/>
    </source>
</evidence>
<organism evidence="1 2">
    <name type="scientific">Alkalibacterium thalassium</name>
    <dbReference type="NCBI Taxonomy" id="426701"/>
    <lineage>
        <taxon>Bacteria</taxon>
        <taxon>Bacillati</taxon>
        <taxon>Bacillota</taxon>
        <taxon>Bacilli</taxon>
        <taxon>Lactobacillales</taxon>
        <taxon>Carnobacteriaceae</taxon>
        <taxon>Alkalibacterium</taxon>
    </lineage>
</organism>
<dbReference type="STRING" id="426701.SAMN04488098_101737"/>
<sequence length="96" mass="11052">MTEEKTYSAYRVPRFSIKDIVLSTLTLGLKKPKAALEEGKLFKITVAQDAIEIIEETTGGKQLSREKEAIGKDERNRIEKNQVYKTTDYVYHLEEN</sequence>
<dbReference type="OrthoDB" id="2168535at2"/>
<name>A0A1G9A1N7_9LACT</name>
<dbReference type="EMBL" id="FNFK01000017">
    <property type="protein sequence ID" value="SDK21107.1"/>
    <property type="molecule type" value="Genomic_DNA"/>
</dbReference>
<protein>
    <submittedName>
        <fullName evidence="1">Uncharacterized protein</fullName>
    </submittedName>
</protein>
<accession>A0A1G9A1N7</accession>
<dbReference type="RefSeq" id="WP_091266497.1">
    <property type="nucleotide sequence ID" value="NZ_FNFK01000017.1"/>
</dbReference>
<keyword evidence="2" id="KW-1185">Reference proteome</keyword>